<feature type="transmembrane region" description="Helical" evidence="1">
    <location>
        <begin position="381"/>
        <end position="409"/>
    </location>
</feature>
<protein>
    <submittedName>
        <fullName evidence="3">Beta-1,4-mannosyltransferase egh</fullName>
    </submittedName>
</protein>
<keyword evidence="1" id="KW-0812">Transmembrane</keyword>
<keyword evidence="4" id="KW-1185">Reference proteome</keyword>
<evidence type="ECO:0000256" key="1">
    <source>
        <dbReference type="SAM" id="Phobius"/>
    </source>
</evidence>
<keyword evidence="3" id="KW-0808">Transferase</keyword>
<dbReference type="AlphaFoldDB" id="A0A1D2MZB0"/>
<dbReference type="InterPro" id="IPR001173">
    <property type="entry name" value="Glyco_trans_2-like"/>
</dbReference>
<accession>A0A1D2MZB0</accession>
<dbReference type="InterPro" id="IPR027389">
    <property type="entry name" value="B_mannosylTrfase_Bre-3/Egh"/>
</dbReference>
<organism evidence="3 4">
    <name type="scientific">Orchesella cincta</name>
    <name type="common">Springtail</name>
    <name type="synonym">Podura cincta</name>
    <dbReference type="NCBI Taxonomy" id="48709"/>
    <lineage>
        <taxon>Eukaryota</taxon>
        <taxon>Metazoa</taxon>
        <taxon>Ecdysozoa</taxon>
        <taxon>Arthropoda</taxon>
        <taxon>Hexapoda</taxon>
        <taxon>Collembola</taxon>
        <taxon>Entomobryomorpha</taxon>
        <taxon>Entomobryoidea</taxon>
        <taxon>Orchesellidae</taxon>
        <taxon>Orchesellinae</taxon>
        <taxon>Orchesella</taxon>
    </lineage>
</organism>
<keyword evidence="1" id="KW-0472">Membrane</keyword>
<proteinExistence type="predicted"/>
<dbReference type="SUPFAM" id="SSF53448">
    <property type="entry name" value="Nucleotide-diphospho-sugar transferases"/>
    <property type="match status" value="1"/>
</dbReference>
<feature type="transmembrane region" description="Helical" evidence="1">
    <location>
        <begin position="51"/>
        <end position="80"/>
    </location>
</feature>
<reference evidence="3 4" key="1">
    <citation type="journal article" date="2016" name="Genome Biol. Evol.">
        <title>Gene Family Evolution Reflects Adaptation to Soil Environmental Stressors in the Genome of the Collembolan Orchesella cincta.</title>
        <authorList>
            <person name="Faddeeva-Vakhrusheva A."/>
            <person name="Derks M.F."/>
            <person name="Anvar S.Y."/>
            <person name="Agamennone V."/>
            <person name="Suring W."/>
            <person name="Smit S."/>
            <person name="van Straalen N.M."/>
            <person name="Roelofs D."/>
        </authorList>
    </citation>
    <scope>NUCLEOTIDE SEQUENCE [LARGE SCALE GENOMIC DNA]</scope>
    <source>
        <tissue evidence="3">Mixed pool</tissue>
    </source>
</reference>
<evidence type="ECO:0000313" key="3">
    <source>
        <dbReference type="EMBL" id="ODM98281.1"/>
    </source>
</evidence>
<dbReference type="STRING" id="48709.A0A1D2MZB0"/>
<feature type="transmembrane region" description="Helical" evidence="1">
    <location>
        <begin position="316"/>
        <end position="336"/>
    </location>
</feature>
<dbReference type="OMA" id="MNKCIDV"/>
<feature type="transmembrane region" description="Helical" evidence="1">
    <location>
        <begin position="348"/>
        <end position="369"/>
    </location>
</feature>
<dbReference type="GO" id="GO:0019187">
    <property type="term" value="F:beta-1,4-mannosyltransferase activity"/>
    <property type="evidence" value="ECO:0007669"/>
    <property type="project" value="InterPro"/>
</dbReference>
<dbReference type="PANTHER" id="PTHR16779">
    <property type="entry name" value="BETA-1,4-MANNOSYLTRANSFERASE EGH"/>
    <property type="match status" value="1"/>
</dbReference>
<keyword evidence="1" id="KW-1133">Transmembrane helix</keyword>
<evidence type="ECO:0000259" key="2">
    <source>
        <dbReference type="Pfam" id="PF13632"/>
    </source>
</evidence>
<feature type="domain" description="Glycosyltransferase 2-like" evidence="2">
    <location>
        <begin position="155"/>
        <end position="355"/>
    </location>
</feature>
<dbReference type="Pfam" id="PF13632">
    <property type="entry name" value="Glyco_trans_2_3"/>
    <property type="match status" value="1"/>
</dbReference>
<dbReference type="GO" id="GO:0005737">
    <property type="term" value="C:cytoplasm"/>
    <property type="evidence" value="ECO:0007669"/>
    <property type="project" value="TreeGrafter"/>
</dbReference>
<dbReference type="InterPro" id="IPR029044">
    <property type="entry name" value="Nucleotide-diphossugar_trans"/>
</dbReference>
<gene>
    <name evidence="3" type="ORF">Ocin01_08402</name>
</gene>
<evidence type="ECO:0000313" key="4">
    <source>
        <dbReference type="Proteomes" id="UP000094527"/>
    </source>
</evidence>
<sequence>MASSSMKHVAHVCLMMTMILAFEWLAGGLWMSETEKLKMENLNPWEEYGVVATVALYGLRILTFLAFPQVIFNILGLVFFNAFKDTVDLKVSPLLAPFICIRVVTRGDFPDLVKKNVTRNIKLCLESGLENFMIEVVTDRIIPGLSEFQRVREDWIVHLDEETILTGNAIRGILNFVYDGKHKFGQGVITYANDQVVNWLTTLADSFRVADDMGKLRAQFYIFHKPYFSWKGSYVVTQCGAERSVSFDNGPDGSIAEDCYFGMKAYSKGYSFNFIEGEMWEKSPFTIWDFLQQRKRWMQGIFLVVHSKSLAWKNKLLLAMSLYSWITLPLSTSNLVLAKMVPIPCYPLVNFLCGLIGALSIYMYIFGVIKSFSVHRMGAGKMIFVIVSALLTIPFNIIVEIIAVIWGLFGKKHHFYVVNKEFKDQQLTTV</sequence>
<dbReference type="PANTHER" id="PTHR16779:SF1">
    <property type="entry name" value="BETA-1,4-MANNOSYLTRANSFERASE EGH"/>
    <property type="match status" value="1"/>
</dbReference>
<dbReference type="OrthoDB" id="3971593at2759"/>
<name>A0A1D2MZB0_ORCCI</name>
<dbReference type="Proteomes" id="UP000094527">
    <property type="component" value="Unassembled WGS sequence"/>
</dbReference>
<keyword evidence="3" id="KW-0328">Glycosyltransferase</keyword>
<comment type="caution">
    <text evidence="3">The sequence shown here is derived from an EMBL/GenBank/DDBJ whole genome shotgun (WGS) entry which is preliminary data.</text>
</comment>
<feature type="transmembrane region" description="Helical" evidence="1">
    <location>
        <begin position="12"/>
        <end position="31"/>
    </location>
</feature>
<dbReference type="EMBL" id="LJIJ01000367">
    <property type="protein sequence ID" value="ODM98281.1"/>
    <property type="molecule type" value="Genomic_DNA"/>
</dbReference>